<organism evidence="9 10">
    <name type="scientific">Flexivirga alba</name>
    <dbReference type="NCBI Taxonomy" id="702742"/>
    <lineage>
        <taxon>Bacteria</taxon>
        <taxon>Bacillati</taxon>
        <taxon>Actinomycetota</taxon>
        <taxon>Actinomycetes</taxon>
        <taxon>Micrococcales</taxon>
        <taxon>Dermacoccaceae</taxon>
        <taxon>Flexivirga</taxon>
    </lineage>
</organism>
<feature type="chain" id="PRO_5047186488" description="phospholipase D" evidence="7">
    <location>
        <begin position="29"/>
        <end position="580"/>
    </location>
</feature>
<dbReference type="PANTHER" id="PTHR43856:SF1">
    <property type="entry name" value="MITOCHONDRIAL CARDIOLIPIN HYDROLASE"/>
    <property type="match status" value="1"/>
</dbReference>
<protein>
    <recommendedName>
        <fullName evidence="3">phospholipase D</fullName>
        <ecNumber evidence="3">3.1.4.4</ecNumber>
    </recommendedName>
</protein>
<comment type="catalytic activity">
    <reaction evidence="1">
        <text>a 1,2-diacyl-sn-glycero-3-phosphocholine + H2O = a 1,2-diacyl-sn-glycero-3-phosphate + choline + H(+)</text>
        <dbReference type="Rhea" id="RHEA:14445"/>
        <dbReference type="ChEBI" id="CHEBI:15354"/>
        <dbReference type="ChEBI" id="CHEBI:15377"/>
        <dbReference type="ChEBI" id="CHEBI:15378"/>
        <dbReference type="ChEBI" id="CHEBI:57643"/>
        <dbReference type="ChEBI" id="CHEBI:58608"/>
        <dbReference type="EC" id="3.1.4.4"/>
    </reaction>
</comment>
<name>A0ABW2AD11_9MICO</name>
<keyword evidence="7" id="KW-0732">Signal</keyword>
<dbReference type="SUPFAM" id="SSF56024">
    <property type="entry name" value="Phospholipase D/nuclease"/>
    <property type="match status" value="2"/>
</dbReference>
<dbReference type="InterPro" id="IPR006644">
    <property type="entry name" value="Cadg"/>
</dbReference>
<evidence type="ECO:0000313" key="9">
    <source>
        <dbReference type="EMBL" id="MFC6704539.1"/>
    </source>
</evidence>
<dbReference type="SMART" id="SM00736">
    <property type="entry name" value="CADG"/>
    <property type="match status" value="1"/>
</dbReference>
<evidence type="ECO:0000256" key="7">
    <source>
        <dbReference type="SAM" id="SignalP"/>
    </source>
</evidence>
<evidence type="ECO:0000256" key="2">
    <source>
        <dbReference type="ARBA" id="ARBA00008664"/>
    </source>
</evidence>
<feature type="domain" description="PLD phosphodiesterase" evidence="8">
    <location>
        <begin position="117"/>
        <end position="144"/>
    </location>
</feature>
<accession>A0ABW2AD11</accession>
<sequence>MKTKHWLVSTICAATTVAAGMFFPLAGAANAAGDYSLVVLPDQGESAIYNFVNTATKSVDVTIYELRDTTLVNDLVAKEKAGVNVRVIFDSQHSSIDGPAYTALQNAGAGVTYSSSAFVYTHQKTITVDGTKSYISTGNFDTTYYSTSRDYGVFDTNQSDVSAIETVFNADYAKQSITPSDGADLVWSPTDSQTQILGVINGAQHSLDVQEEEFGDPTLVNAVVADAKRGVAVRVVAENESNSYTTQLNEVTAAGGQVKTYTSSTGYYIHAKAIVADYGTSTAKVFAGSENFSDNSLNHNRELGLIVTDSGIVSGIEQAFDNDFGGGSTSAVSVTNPGSQSSTVGTPVSLQIKATDSSGGALSYSASGLPAGLSINASTGLITGTPTAAATSNVTVTAKDSSGASGQASFGWTVATSGGGGGCTAGQLLGNPGFESGTAAPWAVSSSQVLYGGTKEPARTGSWDAWLDGYGTTHSDTLAQSVALPAGCTVKASFWMHIDTAETSTTTKYDTLKLQLLAADGTVLRNLYTYSNLNANTGYSQHTFDLSSYAGQTVTLKFTGVEDSQKQTSFVIDDTSVATS</sequence>
<comment type="similarity">
    <text evidence="2">Belongs to the phospholipase D family.</text>
</comment>
<evidence type="ECO:0000313" key="10">
    <source>
        <dbReference type="Proteomes" id="UP001596298"/>
    </source>
</evidence>
<dbReference type="Proteomes" id="UP001596298">
    <property type="component" value="Unassembled WGS sequence"/>
</dbReference>
<feature type="signal peptide" evidence="7">
    <location>
        <begin position="1"/>
        <end position="28"/>
    </location>
</feature>
<keyword evidence="10" id="KW-1185">Reference proteome</keyword>
<keyword evidence="5" id="KW-0442">Lipid degradation</keyword>
<dbReference type="EMBL" id="JBHSWH010000001">
    <property type="protein sequence ID" value="MFC6704539.1"/>
    <property type="molecule type" value="Genomic_DNA"/>
</dbReference>
<feature type="domain" description="PLD phosphodiesterase" evidence="8">
    <location>
        <begin position="265"/>
        <end position="296"/>
    </location>
</feature>
<dbReference type="PROSITE" id="PS50035">
    <property type="entry name" value="PLD"/>
    <property type="match status" value="2"/>
</dbReference>
<evidence type="ECO:0000256" key="4">
    <source>
        <dbReference type="ARBA" id="ARBA00022801"/>
    </source>
</evidence>
<dbReference type="EC" id="3.1.4.4" evidence="3"/>
<dbReference type="Gene3D" id="2.60.40.10">
    <property type="entry name" value="Immunoglobulins"/>
    <property type="match status" value="1"/>
</dbReference>
<evidence type="ECO:0000256" key="1">
    <source>
        <dbReference type="ARBA" id="ARBA00000798"/>
    </source>
</evidence>
<comment type="caution">
    <text evidence="9">The sequence shown here is derived from an EMBL/GenBank/DDBJ whole genome shotgun (WGS) entry which is preliminary data.</text>
</comment>
<dbReference type="InterPro" id="IPR051406">
    <property type="entry name" value="PLD_domain"/>
</dbReference>
<dbReference type="Pfam" id="PF13091">
    <property type="entry name" value="PLDc_2"/>
    <property type="match status" value="2"/>
</dbReference>
<dbReference type="CDD" id="cd09128">
    <property type="entry name" value="PLDc_unchar1_2"/>
    <property type="match status" value="1"/>
</dbReference>
<gene>
    <name evidence="9" type="ORF">ACFQDH_04470</name>
</gene>
<dbReference type="InterPro" id="IPR001736">
    <property type="entry name" value="PLipase_D/transphosphatidylase"/>
</dbReference>
<dbReference type="PANTHER" id="PTHR43856">
    <property type="entry name" value="CARDIOLIPIN HYDROLASE"/>
    <property type="match status" value="1"/>
</dbReference>
<proteinExistence type="inferred from homology"/>
<dbReference type="RefSeq" id="WP_382398864.1">
    <property type="nucleotide sequence ID" value="NZ_JBHSWH010000001.1"/>
</dbReference>
<keyword evidence="4" id="KW-0378">Hydrolase</keyword>
<dbReference type="Gene3D" id="3.30.870.10">
    <property type="entry name" value="Endonuclease Chain A"/>
    <property type="match status" value="2"/>
</dbReference>
<dbReference type="SUPFAM" id="SSF49313">
    <property type="entry name" value="Cadherin-like"/>
    <property type="match status" value="1"/>
</dbReference>
<evidence type="ECO:0000259" key="8">
    <source>
        <dbReference type="PROSITE" id="PS50035"/>
    </source>
</evidence>
<dbReference type="InterPro" id="IPR015919">
    <property type="entry name" value="Cadherin-like_sf"/>
</dbReference>
<evidence type="ECO:0000256" key="3">
    <source>
        <dbReference type="ARBA" id="ARBA00012027"/>
    </source>
</evidence>
<evidence type="ECO:0000256" key="5">
    <source>
        <dbReference type="ARBA" id="ARBA00022963"/>
    </source>
</evidence>
<evidence type="ECO:0000256" key="6">
    <source>
        <dbReference type="ARBA" id="ARBA00023098"/>
    </source>
</evidence>
<dbReference type="Pfam" id="PF05345">
    <property type="entry name" value="He_PIG"/>
    <property type="match status" value="1"/>
</dbReference>
<keyword evidence="6" id="KW-0443">Lipid metabolism</keyword>
<dbReference type="InterPro" id="IPR025202">
    <property type="entry name" value="PLD-like_dom"/>
</dbReference>
<dbReference type="Gene3D" id="2.60.120.260">
    <property type="entry name" value="Galactose-binding domain-like"/>
    <property type="match status" value="1"/>
</dbReference>
<reference evidence="10" key="1">
    <citation type="journal article" date="2019" name="Int. J. Syst. Evol. Microbiol.">
        <title>The Global Catalogue of Microorganisms (GCM) 10K type strain sequencing project: providing services to taxonomists for standard genome sequencing and annotation.</title>
        <authorList>
            <consortium name="The Broad Institute Genomics Platform"/>
            <consortium name="The Broad Institute Genome Sequencing Center for Infectious Disease"/>
            <person name="Wu L."/>
            <person name="Ma J."/>
        </authorList>
    </citation>
    <scope>NUCLEOTIDE SEQUENCE [LARGE SCALE GENOMIC DNA]</scope>
    <source>
        <strain evidence="10">CCUG 58127</strain>
    </source>
</reference>
<dbReference type="InterPro" id="IPR013783">
    <property type="entry name" value="Ig-like_fold"/>
</dbReference>